<feature type="transmembrane region" description="Helical" evidence="6">
    <location>
        <begin position="291"/>
        <end position="312"/>
    </location>
</feature>
<dbReference type="InterPro" id="IPR029485">
    <property type="entry name" value="CAT_C"/>
</dbReference>
<dbReference type="Pfam" id="PF13520">
    <property type="entry name" value="AA_permease_2"/>
    <property type="match status" value="1"/>
</dbReference>
<keyword evidence="3 6" id="KW-1133">Transmembrane helix</keyword>
<dbReference type="InterPro" id="IPR021109">
    <property type="entry name" value="Peptidase_aspartic_dom_sf"/>
</dbReference>
<feature type="transmembrane region" description="Helical" evidence="6">
    <location>
        <begin position="563"/>
        <end position="584"/>
    </location>
</feature>
<evidence type="ECO:0000313" key="8">
    <source>
        <dbReference type="EMBL" id="GFS29261.1"/>
    </source>
</evidence>
<dbReference type="AlphaFoldDB" id="A0A8X6I5S7"/>
<evidence type="ECO:0000256" key="6">
    <source>
        <dbReference type="SAM" id="Phobius"/>
    </source>
</evidence>
<feature type="transmembrane region" description="Helical" evidence="6">
    <location>
        <begin position="423"/>
        <end position="446"/>
    </location>
</feature>
<dbReference type="PANTHER" id="PTHR43243:SF105">
    <property type="entry name" value="CATIONIC AMINO ACID TRANSPORTER C-TERMINAL DOMAIN-CONTAINING PROTEIN"/>
    <property type="match status" value="1"/>
</dbReference>
<dbReference type="InterPro" id="IPR002293">
    <property type="entry name" value="AA/rel_permease1"/>
</dbReference>
<dbReference type="Gene3D" id="1.20.1740.10">
    <property type="entry name" value="Amino acid/polyamine transporter I"/>
    <property type="match status" value="2"/>
</dbReference>
<feature type="transmembrane region" description="Helical" evidence="6">
    <location>
        <begin position="778"/>
        <end position="795"/>
    </location>
</feature>
<dbReference type="GO" id="GO:0015189">
    <property type="term" value="F:L-lysine transmembrane transporter activity"/>
    <property type="evidence" value="ECO:0007669"/>
    <property type="project" value="TreeGrafter"/>
</dbReference>
<evidence type="ECO:0000256" key="4">
    <source>
        <dbReference type="ARBA" id="ARBA00023136"/>
    </source>
</evidence>
<dbReference type="EMBL" id="BMAW01041544">
    <property type="protein sequence ID" value="GFS29261.1"/>
    <property type="molecule type" value="Genomic_DNA"/>
</dbReference>
<name>A0A8X6I5S7_NEPPI</name>
<feature type="transmembrane region" description="Helical" evidence="6">
    <location>
        <begin position="231"/>
        <end position="253"/>
    </location>
</feature>
<feature type="transmembrane region" description="Helical" evidence="6">
    <location>
        <begin position="359"/>
        <end position="376"/>
    </location>
</feature>
<reference evidence="8" key="1">
    <citation type="submission" date="2020-08" db="EMBL/GenBank/DDBJ databases">
        <title>Multicomponent nature underlies the extraordinary mechanical properties of spider dragline silk.</title>
        <authorList>
            <person name="Kono N."/>
            <person name="Nakamura H."/>
            <person name="Mori M."/>
            <person name="Yoshida Y."/>
            <person name="Ohtoshi R."/>
            <person name="Malay A.D."/>
            <person name="Moran D.A.P."/>
            <person name="Tomita M."/>
            <person name="Numata K."/>
            <person name="Arakawa K."/>
        </authorList>
    </citation>
    <scope>NUCLEOTIDE SEQUENCE</scope>
</reference>
<evidence type="ECO:0000313" key="9">
    <source>
        <dbReference type="Proteomes" id="UP000887013"/>
    </source>
</evidence>
<dbReference type="GO" id="GO:0061459">
    <property type="term" value="F:L-arginine transmembrane transporter activity"/>
    <property type="evidence" value="ECO:0007669"/>
    <property type="project" value="TreeGrafter"/>
</dbReference>
<dbReference type="Proteomes" id="UP000887013">
    <property type="component" value="Unassembled WGS sequence"/>
</dbReference>
<keyword evidence="2 6" id="KW-0812">Transmembrane</keyword>
<evidence type="ECO:0000256" key="5">
    <source>
        <dbReference type="SAM" id="MobiDB-lite"/>
    </source>
</evidence>
<keyword evidence="4 6" id="KW-0472">Membrane</keyword>
<feature type="domain" description="Cationic amino acid transporter C-terminal" evidence="7">
    <location>
        <begin position="747"/>
        <end position="797"/>
    </location>
</feature>
<dbReference type="OrthoDB" id="3900342at2759"/>
<feature type="region of interest" description="Disordered" evidence="5">
    <location>
        <begin position="153"/>
        <end position="176"/>
    </location>
</feature>
<keyword evidence="9" id="KW-1185">Reference proteome</keyword>
<feature type="transmembrane region" description="Helical" evidence="6">
    <location>
        <begin position="684"/>
        <end position="703"/>
    </location>
</feature>
<comment type="caution">
    <text evidence="8">The sequence shown here is derived from an EMBL/GenBank/DDBJ whole genome shotgun (WGS) entry which is preliminary data.</text>
</comment>
<protein>
    <submittedName>
        <fullName evidence="8">Cationic amino acid transporter 2</fullName>
    </submittedName>
</protein>
<proteinExistence type="predicted"/>
<dbReference type="Pfam" id="PF13906">
    <property type="entry name" value="AA_permease_C"/>
    <property type="match status" value="1"/>
</dbReference>
<feature type="transmembrane region" description="Helical" evidence="6">
    <location>
        <begin position="467"/>
        <end position="496"/>
    </location>
</feature>
<comment type="subcellular location">
    <subcellularLocation>
        <location evidence="1">Membrane</location>
        <topology evidence="1">Multi-pass membrane protein</topology>
    </subcellularLocation>
</comment>
<feature type="transmembrane region" description="Helical" evidence="6">
    <location>
        <begin position="590"/>
        <end position="611"/>
    </location>
</feature>
<organism evidence="8 9">
    <name type="scientific">Nephila pilipes</name>
    <name type="common">Giant wood spider</name>
    <name type="synonym">Nephila maculata</name>
    <dbReference type="NCBI Taxonomy" id="299642"/>
    <lineage>
        <taxon>Eukaryota</taxon>
        <taxon>Metazoa</taxon>
        <taxon>Ecdysozoa</taxon>
        <taxon>Arthropoda</taxon>
        <taxon>Chelicerata</taxon>
        <taxon>Arachnida</taxon>
        <taxon>Araneae</taxon>
        <taxon>Araneomorphae</taxon>
        <taxon>Entelegynae</taxon>
        <taxon>Araneoidea</taxon>
        <taxon>Nephilidae</taxon>
        <taxon>Nephila</taxon>
    </lineage>
</organism>
<evidence type="ECO:0000256" key="3">
    <source>
        <dbReference type="ARBA" id="ARBA00022989"/>
    </source>
</evidence>
<evidence type="ECO:0000259" key="7">
    <source>
        <dbReference type="Pfam" id="PF13906"/>
    </source>
</evidence>
<feature type="transmembrane region" description="Helical" evidence="6">
    <location>
        <begin position="516"/>
        <end position="542"/>
    </location>
</feature>
<dbReference type="GO" id="GO:0097638">
    <property type="term" value="P:L-arginine import across plasma membrane"/>
    <property type="evidence" value="ECO:0007669"/>
    <property type="project" value="TreeGrafter"/>
</dbReference>
<evidence type="ECO:0000256" key="1">
    <source>
        <dbReference type="ARBA" id="ARBA00004141"/>
    </source>
</evidence>
<feature type="transmembrane region" description="Helical" evidence="6">
    <location>
        <begin position="259"/>
        <end position="279"/>
    </location>
</feature>
<gene>
    <name evidence="8" type="primary">slc7a2</name>
    <name evidence="8" type="ORF">NPIL_123351</name>
</gene>
<dbReference type="GO" id="GO:0005886">
    <property type="term" value="C:plasma membrane"/>
    <property type="evidence" value="ECO:0007669"/>
    <property type="project" value="TreeGrafter"/>
</dbReference>
<feature type="transmembrane region" description="Helical" evidence="6">
    <location>
        <begin position="385"/>
        <end position="403"/>
    </location>
</feature>
<evidence type="ECO:0000256" key="2">
    <source>
        <dbReference type="ARBA" id="ARBA00022692"/>
    </source>
</evidence>
<dbReference type="Gene3D" id="2.40.70.10">
    <property type="entry name" value="Acid Proteases"/>
    <property type="match status" value="1"/>
</dbReference>
<feature type="transmembrane region" description="Helical" evidence="6">
    <location>
        <begin position="715"/>
        <end position="735"/>
    </location>
</feature>
<accession>A0A8X6I5S7</accession>
<dbReference type="FunFam" id="1.20.1740.10:FF:000010">
    <property type="entry name" value="probable cationic amino acid transporter"/>
    <property type="match status" value="1"/>
</dbReference>
<dbReference type="PANTHER" id="PTHR43243">
    <property type="entry name" value="INNER MEMBRANE TRANSPORTER YGJI-RELATED"/>
    <property type="match status" value="1"/>
</dbReference>
<dbReference type="GO" id="GO:0000064">
    <property type="term" value="F:L-ornithine transmembrane transporter activity"/>
    <property type="evidence" value="ECO:0007669"/>
    <property type="project" value="TreeGrafter"/>
</dbReference>
<feature type="transmembrane region" description="Helical" evidence="6">
    <location>
        <begin position="747"/>
        <end position="766"/>
    </location>
</feature>
<sequence>MEREVNTTCGKIRLGGRTLPLNLVAIPGAKNNYTLLGMDFLESSRIVLNVKRKTWFFDDQPKRQFHFVEQIQESCDAVKSNVSQTTAPLTVKETDLPDLSPADEVNHLTSIQQLELKDHPDQLREDEGTHLTAIQKKKLNQLLFRSGRPARIIKPSCPTPANAQKHKGSQNISSADPWSGRLRESIQIIPPTETPKMSPTREFFKALVRRKPVEVSLEDTKLNRCLTTVDLTALGIGSTLGLGIYVLAGQVASVKAGPAVIVSFFIAAVASVFAGLCYAEFGARVPRAGSAYVYSYVTVGELMAFIIGWNLILEYVIGTASVARGYSGYIDSLFNGTMQKRLQEVMPMNIQHVSEYPDFLAFGITLFLALMLCFGVKESSRFNKVFTALNLGVVVFAIIAGSIKSDPQNWKLNQSEVPKDAGVGGFLPFGISGMMSGAATCFYGFIGFDCIATTGEEVKNPQKSIPISIVLSLLFVFLAYFGVSTVQTLMVPYYLQDNPAPLPYVFEYVGWPVCKWIISIGALAGLSTSLLGAIFPLPRVLYAMGSDGIIFRFLAKVHPRFQTPLIATAVSGVFAGAMAMMFNVHELADMMSIGTLLAYSLVAVSVTILRYRCMDSNESSQKSKARYSSISQSPEKRANENENGKSVLADALAFPIEKITYNTVLRQLLNIDGLEKPTVLTSKISFWLIGITSILILAMDAQLALNEEGLKNKDFTSIVCLVVVIALILLSLLMLQRQPSENAKLSFKVPLVPYIPMLSVAINTYLMFKLSVLTWQRFGVWMAVGFAVYFFYGLWNSSERYKQCNGIKAVYTVDGGDAQLMDCKDMLNSSPLHKGKSSIESNMSELMSSVNSAEAKLISDHPSNGRV</sequence>